<organism evidence="1 2">
    <name type="scientific">Lentinula raphanica</name>
    <dbReference type="NCBI Taxonomy" id="153919"/>
    <lineage>
        <taxon>Eukaryota</taxon>
        <taxon>Fungi</taxon>
        <taxon>Dikarya</taxon>
        <taxon>Basidiomycota</taxon>
        <taxon>Agaricomycotina</taxon>
        <taxon>Agaricomycetes</taxon>
        <taxon>Agaricomycetidae</taxon>
        <taxon>Agaricales</taxon>
        <taxon>Marasmiineae</taxon>
        <taxon>Omphalotaceae</taxon>
        <taxon>Lentinula</taxon>
    </lineage>
</organism>
<dbReference type="AlphaFoldDB" id="A0AA38U2H0"/>
<protein>
    <submittedName>
        <fullName evidence="1">Uncharacterized protein</fullName>
    </submittedName>
</protein>
<gene>
    <name evidence="1" type="ORF">F5878DRAFT_647977</name>
</gene>
<name>A0AA38U2H0_9AGAR</name>
<proteinExistence type="predicted"/>
<sequence length="267" mass="30265">MNYPATVPSVRSWFPITPVHLGQLYFSSDTIKTQVLAELEKLPKEKKIKLNPWEDVDATMRSLVNLHSYVFVEESDPLGEWETILLDKAPAKFVVVEGIEEGYHLQFDCGDVNLRFGDENEGHSSDYAKDRVVFSGHLHFRNENLMEKVLSDLQAAEIPTRAPLWISDLAAKEGWSFGSLPPEIKPWLLYHVFMERLLTKNSGWNEKYLSVAKAITSETMKEWEKDLEKGVVAVAEYVRAKAEAKKKSGEGYLSCPSLIMSSLELVA</sequence>
<reference evidence="1" key="1">
    <citation type="submission" date="2022-08" db="EMBL/GenBank/DDBJ databases">
        <authorList>
            <consortium name="DOE Joint Genome Institute"/>
            <person name="Min B."/>
            <person name="Riley R."/>
            <person name="Sierra-Patev S."/>
            <person name="Naranjo-Ortiz M."/>
            <person name="Looney B."/>
            <person name="Konkel Z."/>
            <person name="Slot J.C."/>
            <person name="Sakamoto Y."/>
            <person name="Steenwyk J.L."/>
            <person name="Rokas A."/>
            <person name="Carro J."/>
            <person name="Camarero S."/>
            <person name="Ferreira P."/>
            <person name="Molpeceres G."/>
            <person name="Ruiz-Duenas F.J."/>
            <person name="Serrano A."/>
            <person name="Henrissat B."/>
            <person name="Drula E."/>
            <person name="Hughes K.W."/>
            <person name="Mata J.L."/>
            <person name="Ishikawa N.K."/>
            <person name="Vargas-Isla R."/>
            <person name="Ushijima S."/>
            <person name="Smith C.A."/>
            <person name="Ahrendt S."/>
            <person name="Andreopoulos W."/>
            <person name="He G."/>
            <person name="Labutti K."/>
            <person name="Lipzen A."/>
            <person name="Ng V."/>
            <person name="Sandor L."/>
            <person name="Barry K."/>
            <person name="Martinez A.T."/>
            <person name="Xiao Y."/>
            <person name="Gibbons J.G."/>
            <person name="Terashima K."/>
            <person name="Hibbett D.S."/>
            <person name="Grigoriev I.V."/>
        </authorList>
    </citation>
    <scope>NUCLEOTIDE SEQUENCE</scope>
    <source>
        <strain evidence="1">TFB9207</strain>
    </source>
</reference>
<accession>A0AA38U2H0</accession>
<dbReference type="Proteomes" id="UP001163846">
    <property type="component" value="Unassembled WGS sequence"/>
</dbReference>
<comment type="caution">
    <text evidence="1">The sequence shown here is derived from an EMBL/GenBank/DDBJ whole genome shotgun (WGS) entry which is preliminary data.</text>
</comment>
<evidence type="ECO:0000313" key="1">
    <source>
        <dbReference type="EMBL" id="KAJ3831061.1"/>
    </source>
</evidence>
<dbReference type="EMBL" id="MU807856">
    <property type="protein sequence ID" value="KAJ3831061.1"/>
    <property type="molecule type" value="Genomic_DNA"/>
</dbReference>
<keyword evidence="2" id="KW-1185">Reference proteome</keyword>
<evidence type="ECO:0000313" key="2">
    <source>
        <dbReference type="Proteomes" id="UP001163846"/>
    </source>
</evidence>